<name>X1TFA9_9ZZZZ</name>
<dbReference type="EMBL" id="BARW01030233">
    <property type="protein sequence ID" value="GAJ03983.1"/>
    <property type="molecule type" value="Genomic_DNA"/>
</dbReference>
<protein>
    <submittedName>
        <fullName evidence="1">Uncharacterized protein</fullName>
    </submittedName>
</protein>
<reference evidence="1" key="1">
    <citation type="journal article" date="2014" name="Front. Microbiol.">
        <title>High frequency of phylogenetically diverse reductive dehalogenase-homologous genes in deep subseafloor sedimentary metagenomes.</title>
        <authorList>
            <person name="Kawai M."/>
            <person name="Futagami T."/>
            <person name="Toyoda A."/>
            <person name="Takaki Y."/>
            <person name="Nishi S."/>
            <person name="Hori S."/>
            <person name="Arai W."/>
            <person name="Tsubouchi T."/>
            <person name="Morono Y."/>
            <person name="Uchiyama I."/>
            <person name="Ito T."/>
            <person name="Fujiyama A."/>
            <person name="Inagaki F."/>
            <person name="Takami H."/>
        </authorList>
    </citation>
    <scope>NUCLEOTIDE SEQUENCE</scope>
    <source>
        <strain evidence="1">Expedition CK06-06</strain>
    </source>
</reference>
<proteinExistence type="predicted"/>
<accession>X1TFA9</accession>
<sequence length="57" mass="6513">MIQPFGYIINKRVNDLKKCISNEPGMGLGKEKKGKTVRQENAQVNISFSQYSSYYPN</sequence>
<organism evidence="1">
    <name type="scientific">marine sediment metagenome</name>
    <dbReference type="NCBI Taxonomy" id="412755"/>
    <lineage>
        <taxon>unclassified sequences</taxon>
        <taxon>metagenomes</taxon>
        <taxon>ecological metagenomes</taxon>
    </lineage>
</organism>
<comment type="caution">
    <text evidence="1">The sequence shown here is derived from an EMBL/GenBank/DDBJ whole genome shotgun (WGS) entry which is preliminary data.</text>
</comment>
<dbReference type="AlphaFoldDB" id="X1TFA9"/>
<gene>
    <name evidence="1" type="ORF">S12H4_48383</name>
</gene>
<evidence type="ECO:0000313" key="1">
    <source>
        <dbReference type="EMBL" id="GAJ03983.1"/>
    </source>
</evidence>